<evidence type="ECO:0000313" key="1">
    <source>
        <dbReference type="EMBL" id="KAI3788877.1"/>
    </source>
</evidence>
<keyword evidence="2" id="KW-1185">Reference proteome</keyword>
<organism evidence="1 2">
    <name type="scientific">Cichorium intybus</name>
    <name type="common">Chicory</name>
    <dbReference type="NCBI Taxonomy" id="13427"/>
    <lineage>
        <taxon>Eukaryota</taxon>
        <taxon>Viridiplantae</taxon>
        <taxon>Streptophyta</taxon>
        <taxon>Embryophyta</taxon>
        <taxon>Tracheophyta</taxon>
        <taxon>Spermatophyta</taxon>
        <taxon>Magnoliopsida</taxon>
        <taxon>eudicotyledons</taxon>
        <taxon>Gunneridae</taxon>
        <taxon>Pentapetalae</taxon>
        <taxon>asterids</taxon>
        <taxon>campanulids</taxon>
        <taxon>Asterales</taxon>
        <taxon>Asteraceae</taxon>
        <taxon>Cichorioideae</taxon>
        <taxon>Cichorieae</taxon>
        <taxon>Cichoriinae</taxon>
        <taxon>Cichorium</taxon>
    </lineage>
</organism>
<comment type="caution">
    <text evidence="1">The sequence shown here is derived from an EMBL/GenBank/DDBJ whole genome shotgun (WGS) entry which is preliminary data.</text>
</comment>
<reference evidence="2" key="1">
    <citation type="journal article" date="2022" name="Mol. Ecol. Resour.">
        <title>The genomes of chicory, endive, great burdock and yacon provide insights into Asteraceae palaeo-polyploidization history and plant inulin production.</title>
        <authorList>
            <person name="Fan W."/>
            <person name="Wang S."/>
            <person name="Wang H."/>
            <person name="Wang A."/>
            <person name="Jiang F."/>
            <person name="Liu H."/>
            <person name="Zhao H."/>
            <person name="Xu D."/>
            <person name="Zhang Y."/>
        </authorList>
    </citation>
    <scope>NUCLEOTIDE SEQUENCE [LARGE SCALE GENOMIC DNA]</scope>
    <source>
        <strain evidence="2">cv. Punajuju</strain>
    </source>
</reference>
<proteinExistence type="predicted"/>
<dbReference type="EMBL" id="CM042009">
    <property type="protein sequence ID" value="KAI3788877.1"/>
    <property type="molecule type" value="Genomic_DNA"/>
</dbReference>
<gene>
    <name evidence="1" type="ORF">L2E82_01657</name>
</gene>
<name>A0ACB9H1N3_CICIN</name>
<evidence type="ECO:0000313" key="2">
    <source>
        <dbReference type="Proteomes" id="UP001055811"/>
    </source>
</evidence>
<sequence length="286" mass="33219">MGRAKLRMELIAKEKTRNTTYHKRKQGIIKKANEFTILCDVETVIIIYPPNSDQPEIWPENPEQIKKTIASYKAKKSDDGKRTYNLNDFFEDRKKKIEDELVKARKRNMEAKYATWFDEFDGLSEGQLRQFAMELENKENIVRRLEFQKRSIHMPLPLPLPSRFELENKQPVFHYAGSHPSLEHVQVMNHHLMNHHDLGWINDAPTASFIPVKRELCGYGYPVFEGGVVYDNLNPWQFQPGPVVQRGLTPEFAMQELASEVNIGQYDGVIGVGDFVMDDHRGRFLG</sequence>
<dbReference type="Proteomes" id="UP001055811">
    <property type="component" value="Linkage Group LG01"/>
</dbReference>
<protein>
    <submittedName>
        <fullName evidence="1">Uncharacterized protein</fullName>
    </submittedName>
</protein>
<accession>A0ACB9H1N3</accession>
<reference evidence="1 2" key="2">
    <citation type="journal article" date="2022" name="Mol. Ecol. Resour.">
        <title>The genomes of chicory, endive, great burdock and yacon provide insights into Asteraceae paleo-polyploidization history and plant inulin production.</title>
        <authorList>
            <person name="Fan W."/>
            <person name="Wang S."/>
            <person name="Wang H."/>
            <person name="Wang A."/>
            <person name="Jiang F."/>
            <person name="Liu H."/>
            <person name="Zhao H."/>
            <person name="Xu D."/>
            <person name="Zhang Y."/>
        </authorList>
    </citation>
    <scope>NUCLEOTIDE SEQUENCE [LARGE SCALE GENOMIC DNA]</scope>
    <source>
        <strain evidence="2">cv. Punajuju</strain>
        <tissue evidence="1">Leaves</tissue>
    </source>
</reference>